<feature type="domain" description="Chitin-binding type-2" evidence="6">
    <location>
        <begin position="252"/>
        <end position="314"/>
    </location>
</feature>
<sequence length="606" mass="64752">MVCKLFLAFLLALTVSVYSDEHQNVQYVAPISSYTECKSLLDVVVVVDGSDSIAADDFVTLKLALESLVLDLNVRPDNTRFGVVLYSSTIAGKIDISGNAGHIIPGIRALPHPRDGTNTALAIAEMNDMVAAQRRPGVPVVGVVITDGISKDQAATAQQAAIARNQGINMFAIGVGINVDTTELKSIASNDQQVLTTVNFNQLGSLLSNFIQVVCPTTTTSTTTTTTTTTTPAPTTSTTVPTTTTTVKPDPCANCKMSNGIGFNPHPTDCDKYFQCEFSLEGLVNSVLRQCGQGLFWDQDLLTCNYPAAVQCRADPCQNYHISSYKKAGNCREYYSCSNGTSMPECCKKGFAYVSGQCVPSYNCNAHCKGDFINPYCEMRAVSDDISSYEQFVRGVGWVRKPCAPGSAFSPVECSCTVAIDPLPINAGECKAEVYIPFDDDVAIDKSGNGNYVENEGVFVIGGKGYFNGTSGLRIPRFSNIEFGSKVVITMRYKAESIYGSQGLISNGDCGKPGSLLVAIDNTNTLFGLQTVSGTAGIVTIPSANGWNEIIYQVEGDVLTGSVNGNSAHKTIDGAVKRSQCALQVGRATHLSNFRGYVDELTVYLC</sequence>
<dbReference type="GeneID" id="20247603"/>
<dbReference type="GO" id="GO:0005576">
    <property type="term" value="C:extracellular region"/>
    <property type="evidence" value="ECO:0007669"/>
    <property type="project" value="InterPro"/>
</dbReference>
<evidence type="ECO:0000259" key="5">
    <source>
        <dbReference type="PROSITE" id="PS50234"/>
    </source>
</evidence>
<dbReference type="InterPro" id="IPR013320">
    <property type="entry name" value="ConA-like_dom_sf"/>
</dbReference>
<feature type="region of interest" description="Disordered" evidence="3">
    <location>
        <begin position="221"/>
        <end position="243"/>
    </location>
</feature>
<dbReference type="OrthoDB" id="6146172at2759"/>
<dbReference type="SMART" id="SM00327">
    <property type="entry name" value="VWA"/>
    <property type="match status" value="1"/>
</dbReference>
<dbReference type="AlphaFoldDB" id="V4ARZ6"/>
<dbReference type="STRING" id="225164.V4ARZ6"/>
<dbReference type="OMA" id="EGPVMHP"/>
<dbReference type="InterPro" id="IPR002557">
    <property type="entry name" value="Chitin-bd_dom"/>
</dbReference>
<reference evidence="7 8" key="1">
    <citation type="journal article" date="2013" name="Nature">
        <title>Insights into bilaterian evolution from three spiralian genomes.</title>
        <authorList>
            <person name="Simakov O."/>
            <person name="Marletaz F."/>
            <person name="Cho S.J."/>
            <person name="Edsinger-Gonzales E."/>
            <person name="Havlak P."/>
            <person name="Hellsten U."/>
            <person name="Kuo D.H."/>
            <person name="Larsson T."/>
            <person name="Lv J."/>
            <person name="Arendt D."/>
            <person name="Savage R."/>
            <person name="Osoegawa K."/>
            <person name="de Jong P."/>
            <person name="Grimwood J."/>
            <person name="Chapman J.A."/>
            <person name="Shapiro H."/>
            <person name="Aerts A."/>
            <person name="Otillar R.P."/>
            <person name="Terry A.Y."/>
            <person name="Boore J.L."/>
            <person name="Grigoriev I.V."/>
            <person name="Lindberg D.R."/>
            <person name="Seaver E.C."/>
            <person name="Weisblat D.A."/>
            <person name="Putnam N.H."/>
            <person name="Rokhsar D.S."/>
        </authorList>
    </citation>
    <scope>NUCLEOTIDE SEQUENCE [LARGE SCALE GENOMIC DNA]</scope>
</reference>
<dbReference type="SMART" id="SM00494">
    <property type="entry name" value="ChtBD2"/>
    <property type="match status" value="2"/>
</dbReference>
<dbReference type="Proteomes" id="UP000030746">
    <property type="component" value="Unassembled WGS sequence"/>
</dbReference>
<dbReference type="PROSITE" id="PS50940">
    <property type="entry name" value="CHIT_BIND_II"/>
    <property type="match status" value="1"/>
</dbReference>
<evidence type="ECO:0000313" key="7">
    <source>
        <dbReference type="EMBL" id="ESO97635.1"/>
    </source>
</evidence>
<dbReference type="SUPFAM" id="SSF53300">
    <property type="entry name" value="vWA-like"/>
    <property type="match status" value="1"/>
</dbReference>
<evidence type="ECO:0000256" key="2">
    <source>
        <dbReference type="ARBA" id="ARBA00049648"/>
    </source>
</evidence>
<keyword evidence="4" id="KW-0732">Signal</keyword>
<dbReference type="KEGG" id="lgi:LOTGIDRAFT_228264"/>
<dbReference type="SUPFAM" id="SSF57625">
    <property type="entry name" value="Invertebrate chitin-binding proteins"/>
    <property type="match status" value="1"/>
</dbReference>
<dbReference type="PRINTS" id="PR00453">
    <property type="entry name" value="VWFADOMAIN"/>
</dbReference>
<dbReference type="GO" id="GO:0008061">
    <property type="term" value="F:chitin binding"/>
    <property type="evidence" value="ECO:0007669"/>
    <property type="project" value="InterPro"/>
</dbReference>
<feature type="domain" description="VWFA" evidence="5">
    <location>
        <begin position="42"/>
        <end position="210"/>
    </location>
</feature>
<name>V4ARZ6_LOTGI</name>
<comment type="similarity">
    <text evidence="2">Belongs to the fibril-associated collagens with interrupted helices (FACIT) family.</text>
</comment>
<dbReference type="Pfam" id="PF01607">
    <property type="entry name" value="CBM_14"/>
    <property type="match status" value="1"/>
</dbReference>
<dbReference type="PROSITE" id="PS50234">
    <property type="entry name" value="VWFA"/>
    <property type="match status" value="1"/>
</dbReference>
<dbReference type="HOGENOM" id="CLU_019910_0_0_1"/>
<evidence type="ECO:0000256" key="3">
    <source>
        <dbReference type="SAM" id="MobiDB-lite"/>
    </source>
</evidence>
<dbReference type="InterPro" id="IPR002035">
    <property type="entry name" value="VWF_A"/>
</dbReference>
<dbReference type="InterPro" id="IPR036465">
    <property type="entry name" value="vWFA_dom_sf"/>
</dbReference>
<dbReference type="CTD" id="20247603"/>
<dbReference type="PANTHER" id="PTHR24020:SF20">
    <property type="entry name" value="PH DOMAIN-CONTAINING PROTEIN"/>
    <property type="match status" value="1"/>
</dbReference>
<dbReference type="EMBL" id="KB201304">
    <property type="protein sequence ID" value="ESO97635.1"/>
    <property type="molecule type" value="Genomic_DNA"/>
</dbReference>
<evidence type="ECO:0000256" key="1">
    <source>
        <dbReference type="ARBA" id="ARBA00023278"/>
    </source>
</evidence>
<evidence type="ECO:0008006" key="9">
    <source>
        <dbReference type="Google" id="ProtNLM"/>
    </source>
</evidence>
<protein>
    <recommendedName>
        <fullName evidence="9">Chitinase</fullName>
    </recommendedName>
</protein>
<dbReference type="Pfam" id="PF00092">
    <property type="entry name" value="VWA"/>
    <property type="match status" value="1"/>
</dbReference>
<dbReference type="Gene3D" id="2.170.140.10">
    <property type="entry name" value="Chitin binding domain"/>
    <property type="match status" value="1"/>
</dbReference>
<dbReference type="PANTHER" id="PTHR24020">
    <property type="entry name" value="COLLAGEN ALPHA"/>
    <property type="match status" value="1"/>
</dbReference>
<evidence type="ECO:0000259" key="6">
    <source>
        <dbReference type="PROSITE" id="PS50940"/>
    </source>
</evidence>
<keyword evidence="1" id="KW-0379">Hydroxylation</keyword>
<evidence type="ECO:0000313" key="8">
    <source>
        <dbReference type="Proteomes" id="UP000030746"/>
    </source>
</evidence>
<dbReference type="Gene3D" id="2.60.120.200">
    <property type="match status" value="1"/>
</dbReference>
<dbReference type="RefSeq" id="XP_009051492.1">
    <property type="nucleotide sequence ID" value="XM_009053244.1"/>
</dbReference>
<keyword evidence="8" id="KW-1185">Reference proteome</keyword>
<dbReference type="Gene3D" id="3.40.50.410">
    <property type="entry name" value="von Willebrand factor, type A domain"/>
    <property type="match status" value="1"/>
</dbReference>
<organism evidence="7 8">
    <name type="scientific">Lottia gigantea</name>
    <name type="common">Giant owl limpet</name>
    <dbReference type="NCBI Taxonomy" id="225164"/>
    <lineage>
        <taxon>Eukaryota</taxon>
        <taxon>Metazoa</taxon>
        <taxon>Spiralia</taxon>
        <taxon>Lophotrochozoa</taxon>
        <taxon>Mollusca</taxon>
        <taxon>Gastropoda</taxon>
        <taxon>Patellogastropoda</taxon>
        <taxon>Lottioidea</taxon>
        <taxon>Lottiidae</taxon>
        <taxon>Lottia</taxon>
    </lineage>
</organism>
<dbReference type="InterPro" id="IPR050525">
    <property type="entry name" value="ECM_Assembly_Org"/>
</dbReference>
<dbReference type="SUPFAM" id="SSF49899">
    <property type="entry name" value="Concanavalin A-like lectins/glucanases"/>
    <property type="match status" value="1"/>
</dbReference>
<gene>
    <name evidence="7" type="ORF">LOTGIDRAFT_228264</name>
</gene>
<accession>V4ARZ6</accession>
<proteinExistence type="inferred from homology"/>
<dbReference type="InterPro" id="IPR036508">
    <property type="entry name" value="Chitin-bd_dom_sf"/>
</dbReference>
<feature type="chain" id="PRO_5004716258" description="Chitinase" evidence="4">
    <location>
        <begin position="20"/>
        <end position="606"/>
    </location>
</feature>
<dbReference type="CDD" id="cd01450">
    <property type="entry name" value="vWFA_subfamily_ECM"/>
    <property type="match status" value="1"/>
</dbReference>
<evidence type="ECO:0000256" key="4">
    <source>
        <dbReference type="SAM" id="SignalP"/>
    </source>
</evidence>
<feature type="signal peptide" evidence="4">
    <location>
        <begin position="1"/>
        <end position="19"/>
    </location>
</feature>